<evidence type="ECO:0000313" key="1">
    <source>
        <dbReference type="EMBL" id="OAQ98945.1"/>
    </source>
</evidence>
<sequence>MRYSIVFTTLAAGASAHGIIRNVVGANGVSMPGLGVADGTPRNCAANACGAQADTCIIRDAEISAGKSPLGWTQGNGAVDPAKIVASFMGRGNNVPTNNGKSGATGVEDNIPANILSGQRAQRREEHMNEMRDVFSDLYNLPLLGGLGLGGKANDYPKETIVGDMAGQGAEKGMPTSNDNGEVGLIYRQCSHRVPSQINQDGAGPLTAAVDATSGGTDAAAFQSASMPVNMPGVGISGLSIATNTDFPVTVRMPEGMTCEGEIAGVKNVCVVRVRNQAFAGPFGGAAAFVQSENSRKRAIAYRLKKRFEISRNADE</sequence>
<keyword evidence="2" id="KW-1185">Reference proteome</keyword>
<dbReference type="AlphaFoldDB" id="A0A179I8F6"/>
<dbReference type="Pfam" id="PF11327">
    <property type="entry name" value="Egh16-like"/>
    <property type="match status" value="1"/>
</dbReference>
<evidence type="ECO:0000313" key="2">
    <source>
        <dbReference type="Proteomes" id="UP000243081"/>
    </source>
</evidence>
<name>A0A179I8F6_CORDF</name>
<dbReference type="OrthoDB" id="5310497at2759"/>
<dbReference type="EMBL" id="LUKN01002522">
    <property type="protein sequence ID" value="OAQ98945.1"/>
    <property type="molecule type" value="Genomic_DNA"/>
</dbReference>
<comment type="caution">
    <text evidence="1">The sequence shown here is derived from an EMBL/GenBank/DDBJ whole genome shotgun (WGS) entry which is preliminary data.</text>
</comment>
<evidence type="ECO:0008006" key="3">
    <source>
        <dbReference type="Google" id="ProtNLM"/>
    </source>
</evidence>
<dbReference type="PANTHER" id="PTHR34618:SF1">
    <property type="entry name" value="SECRETED PROTEIN"/>
    <property type="match status" value="1"/>
</dbReference>
<organism evidence="1 2">
    <name type="scientific">Cordyceps confragosa</name>
    <name type="common">Lecanicillium lecanii</name>
    <dbReference type="NCBI Taxonomy" id="2714763"/>
    <lineage>
        <taxon>Eukaryota</taxon>
        <taxon>Fungi</taxon>
        <taxon>Dikarya</taxon>
        <taxon>Ascomycota</taxon>
        <taxon>Pezizomycotina</taxon>
        <taxon>Sordariomycetes</taxon>
        <taxon>Hypocreomycetidae</taxon>
        <taxon>Hypocreales</taxon>
        <taxon>Cordycipitaceae</taxon>
        <taxon>Akanthomyces</taxon>
    </lineage>
</organism>
<proteinExistence type="predicted"/>
<protein>
    <recommendedName>
        <fullName evidence="3">Cell surface protein</fullName>
    </recommendedName>
</protein>
<dbReference type="OMA" id="TNDYPVE"/>
<reference evidence="1 2" key="1">
    <citation type="submission" date="2016-03" db="EMBL/GenBank/DDBJ databases">
        <title>Fine-scale spatial genetic structure of a fungal parasite of coffee scale insects.</title>
        <authorList>
            <person name="Jackson D."/>
            <person name="Zemenick K.A."/>
            <person name="Malloure B."/>
            <person name="Quandt C.A."/>
            <person name="James T.Y."/>
        </authorList>
    </citation>
    <scope>NUCLEOTIDE SEQUENCE [LARGE SCALE GENOMIC DNA]</scope>
    <source>
        <strain evidence="1 2">UM487</strain>
    </source>
</reference>
<accession>A0A179I8F6</accession>
<dbReference type="PANTHER" id="PTHR34618">
    <property type="entry name" value="SURFACE PROTEIN MAS1, PUTATIVE-RELATED"/>
    <property type="match status" value="1"/>
</dbReference>
<dbReference type="Proteomes" id="UP000243081">
    <property type="component" value="Unassembled WGS sequence"/>
</dbReference>
<gene>
    <name evidence="1" type="ORF">LLEC1_00584</name>
</gene>
<dbReference type="InterPro" id="IPR021476">
    <property type="entry name" value="Egh16-like"/>
</dbReference>